<sequence>MPDTGDMTLEELYDHANRLCRKHWSTEYTGKIELVNRDWKRRAGHITIYTDGTAVIRLSRKVNARHTKSEVLDTLLHELVHWHLFTQGLPFKDEDHEFIRESLRVGASLSEAKGAQRAAYQYKKYTEES</sequence>
<dbReference type="AlphaFoldDB" id="V9W8I7"/>
<evidence type="ECO:0000313" key="3">
    <source>
        <dbReference type="Proteomes" id="UP000029431"/>
    </source>
</evidence>
<name>V9W8I7_9BACL</name>
<organism evidence="2 3">
    <name type="scientific">Paenibacillus larvae subsp. larvae DSM 25430</name>
    <dbReference type="NCBI Taxonomy" id="697284"/>
    <lineage>
        <taxon>Bacteria</taxon>
        <taxon>Bacillati</taxon>
        <taxon>Bacillota</taxon>
        <taxon>Bacilli</taxon>
        <taxon>Bacillales</taxon>
        <taxon>Paenibacillaceae</taxon>
        <taxon>Paenibacillus</taxon>
    </lineage>
</organism>
<gene>
    <name evidence="2" type="ORF">ERIC2_c26810</name>
</gene>
<accession>V9W8I7</accession>
<dbReference type="EMBL" id="CP003355">
    <property type="protein sequence ID" value="AHD06468.1"/>
    <property type="molecule type" value="Genomic_DNA"/>
</dbReference>
<proteinExistence type="predicted"/>
<dbReference type="HOGENOM" id="CLU_1946653_0_0_9"/>
<evidence type="ECO:0000259" key="1">
    <source>
        <dbReference type="Pfam" id="PF10263"/>
    </source>
</evidence>
<dbReference type="Proteomes" id="UP000029431">
    <property type="component" value="Chromosome"/>
</dbReference>
<reference evidence="2 3" key="1">
    <citation type="journal article" date="2014" name="PLoS ONE">
        <title>How to Kill the Honey Bee Larva: Genomic Potential and Virulence Mechanisms of Paenibacillus larvae.</title>
        <authorList>
            <person name="Djukic M."/>
            <person name="Brzuszkiewicz E."/>
            <person name="Funfhaus A."/>
            <person name="Voss J."/>
            <person name="Gollnow K."/>
            <person name="Poppinga L."/>
            <person name="Liesegang H."/>
            <person name="Garcia-Gonzalez E."/>
            <person name="Genersch E."/>
            <person name="Daniel R."/>
        </authorList>
    </citation>
    <scope>NUCLEOTIDE SEQUENCE [LARGE SCALE GENOMIC DNA]</scope>
    <source>
        <strain evidence="2 3">DSM 25430</strain>
    </source>
</reference>
<feature type="domain" description="SprT-like" evidence="1">
    <location>
        <begin position="10"/>
        <end position="97"/>
    </location>
</feature>
<dbReference type="GO" id="GO:0006950">
    <property type="term" value="P:response to stress"/>
    <property type="evidence" value="ECO:0007669"/>
    <property type="project" value="UniProtKB-ARBA"/>
</dbReference>
<keyword evidence="3" id="KW-1185">Reference proteome</keyword>
<dbReference type="Pfam" id="PF10263">
    <property type="entry name" value="SprT-like"/>
    <property type="match status" value="1"/>
</dbReference>
<evidence type="ECO:0000313" key="2">
    <source>
        <dbReference type="EMBL" id="AHD06468.1"/>
    </source>
</evidence>
<dbReference type="RefSeq" id="WP_024094656.1">
    <property type="nucleotide sequence ID" value="NC_023134.1"/>
</dbReference>
<dbReference type="eggNOG" id="ENOG50344MB">
    <property type="taxonomic scope" value="Bacteria"/>
</dbReference>
<protein>
    <recommendedName>
        <fullName evidence="1">SprT-like domain-containing protein</fullName>
    </recommendedName>
</protein>
<dbReference type="InterPro" id="IPR006640">
    <property type="entry name" value="SprT-like_domain"/>
</dbReference>
<dbReference type="KEGG" id="plv:ERIC2_c26810"/>